<reference evidence="2 3" key="1">
    <citation type="submission" date="2017-07" db="EMBL/GenBank/DDBJ databases">
        <authorList>
            <person name="Talla V."/>
            <person name="Backstrom N."/>
        </authorList>
    </citation>
    <scope>NUCLEOTIDE SEQUENCE [LARGE SCALE GENOMIC DNA]</scope>
</reference>
<evidence type="ECO:0000256" key="1">
    <source>
        <dbReference type="SAM" id="MobiDB-lite"/>
    </source>
</evidence>
<dbReference type="Proteomes" id="UP000324832">
    <property type="component" value="Unassembled WGS sequence"/>
</dbReference>
<gene>
    <name evidence="2" type="ORF">LSINAPIS_LOCUS7158</name>
</gene>
<evidence type="ECO:0000313" key="2">
    <source>
        <dbReference type="EMBL" id="VVC95446.1"/>
    </source>
</evidence>
<proteinExistence type="predicted"/>
<organism evidence="2 3">
    <name type="scientific">Leptidea sinapis</name>
    <dbReference type="NCBI Taxonomy" id="189913"/>
    <lineage>
        <taxon>Eukaryota</taxon>
        <taxon>Metazoa</taxon>
        <taxon>Ecdysozoa</taxon>
        <taxon>Arthropoda</taxon>
        <taxon>Hexapoda</taxon>
        <taxon>Insecta</taxon>
        <taxon>Pterygota</taxon>
        <taxon>Neoptera</taxon>
        <taxon>Endopterygota</taxon>
        <taxon>Lepidoptera</taxon>
        <taxon>Glossata</taxon>
        <taxon>Ditrysia</taxon>
        <taxon>Papilionoidea</taxon>
        <taxon>Pieridae</taxon>
        <taxon>Dismorphiinae</taxon>
        <taxon>Leptidea</taxon>
    </lineage>
</organism>
<protein>
    <submittedName>
        <fullName evidence="2">Uncharacterized protein</fullName>
    </submittedName>
</protein>
<feature type="region of interest" description="Disordered" evidence="1">
    <location>
        <begin position="1"/>
        <end position="41"/>
    </location>
</feature>
<keyword evidence="3" id="KW-1185">Reference proteome</keyword>
<dbReference type="EMBL" id="FZQP02002326">
    <property type="protein sequence ID" value="VVC95446.1"/>
    <property type="molecule type" value="Genomic_DNA"/>
</dbReference>
<evidence type="ECO:0000313" key="3">
    <source>
        <dbReference type="Proteomes" id="UP000324832"/>
    </source>
</evidence>
<sequence>MASGDRKRPAASTSRSTGARKCPSRFVPGPPRKQPALPWMPRAGYKHELDRDSELLRAAKNYYPEGDSEGRCSEFPPLMQHKAWTRGVPYRDSFDHAKPTDSIGKL</sequence>
<accession>A0A5E4QCI5</accession>
<name>A0A5E4QCI5_9NEOP</name>
<dbReference type="AlphaFoldDB" id="A0A5E4QCI5"/>